<comment type="caution">
    <text evidence="1">The sequence shown here is derived from an EMBL/GenBank/DDBJ whole genome shotgun (WGS) entry which is preliminary data.</text>
</comment>
<name>A0ACC5MH51_9PSED</name>
<dbReference type="Proteomes" id="UP000589818">
    <property type="component" value="Unassembled WGS sequence"/>
</dbReference>
<proteinExistence type="predicted"/>
<evidence type="ECO:0000313" key="1">
    <source>
        <dbReference type="EMBL" id="MBB2887825.1"/>
    </source>
</evidence>
<keyword evidence="2" id="KW-1185">Reference proteome</keyword>
<evidence type="ECO:0000313" key="2">
    <source>
        <dbReference type="Proteomes" id="UP000589818"/>
    </source>
</evidence>
<dbReference type="EMBL" id="JACHVR010000002">
    <property type="protein sequence ID" value="MBB2887825.1"/>
    <property type="molecule type" value="Genomic_DNA"/>
</dbReference>
<organism evidence="1 2">
    <name type="scientific">Pseudomonas umsongensis</name>
    <dbReference type="NCBI Taxonomy" id="198618"/>
    <lineage>
        <taxon>Bacteria</taxon>
        <taxon>Pseudomonadati</taxon>
        <taxon>Pseudomonadota</taxon>
        <taxon>Gammaproteobacteria</taxon>
        <taxon>Pseudomonadales</taxon>
        <taxon>Pseudomonadaceae</taxon>
        <taxon>Pseudomonas</taxon>
    </lineage>
</organism>
<protein>
    <submittedName>
        <fullName evidence="1">Radical SAM PhpK family P-methyltransferase</fullName>
    </submittedName>
</protein>
<accession>A0ACC5MH51</accession>
<sequence>MQNKKCMIIGFNDFSFEDYCQMLDQLGPQAAAKRDLRLAFVNYEGSRCHALGVLNKTRKMEGLTDLNLNNADFLWPVVMVLGSYLEKHGIAFDYVNLFQSEKEVLAQKLASGVINTVVITTTLYVMPHPVQEIVDFVRAHAPDVQIIIGGPYISGLFKAHERDMLGDYLSVLGGDIYINSNEGEDTLRQVLEAINANRSVTGLSRTAVLDGEDWVFGTDEPEYNELKENFVNYTLFQPRGIGRFLSTRTAKSCPYSCAFCGFPQRAGKYRYLSTSDVERELDAIKAIGTVDTLTFLDDTFNVPKQRFREIMQMMIDNKYNFKWNSFYRSDQGDPETIELMARAGCEGVFLGIESASDKMLALMRKTSRRKNYEQAITSFRSVGIATHASFIIGFPGETFETVQESLDFIEVFAPDTFRAQVWYCDPLTPIWNDREKYGITGSGFDWSHDTMNSELAASITERFFLTAEKSTWLPQFGFEQWSLFYLRRLGMEQGNILGYLDGFNAAVKHQLLHGDEAALPHSIRDRFNFSAALPTQSPPVAMPNLSVESAAHFKVAEVSLRAAAAWLDSDNSGPMSVQTGEQTQTPLKPAVSIVSSPHQENAWIVPFLKHASKVLGGGRFLLQYVAKEGAKLIAIDDMAGCSDEALYERTVTSLAQSPLLDSYENYLLSRNSRLCAAGIEMRQPVLRVFAREVPDIHYSDTGLYMHLVLASSEHGGASSRVLTNFIRWTADLSVDSAGRKRQGAEQAVFIRVQ</sequence>
<gene>
    <name evidence="1" type="ORF">FHR69_003765</name>
</gene>
<reference evidence="1" key="1">
    <citation type="submission" date="2020-08" db="EMBL/GenBank/DDBJ databases">
        <title>Plant associated metagenomes--Microbial community diversity and host control of community assembly across model and emerging plant ecological genomics systems.</title>
        <authorList>
            <person name="Dangl J."/>
        </authorList>
    </citation>
    <scope>NUCLEOTIDE SEQUENCE</scope>
    <source>
        <strain evidence="1">KD5</strain>
    </source>
</reference>